<dbReference type="AlphaFoldDB" id="A0A5S4WKW1"/>
<dbReference type="InterPro" id="IPR005064">
    <property type="entry name" value="BUG"/>
</dbReference>
<feature type="region of interest" description="Disordered" evidence="2">
    <location>
        <begin position="1"/>
        <end position="41"/>
    </location>
</feature>
<evidence type="ECO:0000313" key="4">
    <source>
        <dbReference type="Proteomes" id="UP000324853"/>
    </source>
</evidence>
<dbReference type="InterPro" id="IPR042100">
    <property type="entry name" value="Bug_dom1"/>
</dbReference>
<evidence type="ECO:0000313" key="3">
    <source>
        <dbReference type="EMBL" id="TYL80874.1"/>
    </source>
</evidence>
<dbReference type="PANTHER" id="PTHR42928:SF5">
    <property type="entry name" value="BLR1237 PROTEIN"/>
    <property type="match status" value="1"/>
</dbReference>
<evidence type="ECO:0008006" key="5">
    <source>
        <dbReference type="Google" id="ProtNLM"/>
    </source>
</evidence>
<dbReference type="Pfam" id="PF03401">
    <property type="entry name" value="TctC"/>
    <property type="match status" value="1"/>
</dbReference>
<dbReference type="OrthoDB" id="9780943at2"/>
<organism evidence="3 4">
    <name type="scientific">Bradyrhizobium cytisi</name>
    <dbReference type="NCBI Taxonomy" id="515489"/>
    <lineage>
        <taxon>Bacteria</taxon>
        <taxon>Pseudomonadati</taxon>
        <taxon>Pseudomonadota</taxon>
        <taxon>Alphaproteobacteria</taxon>
        <taxon>Hyphomicrobiales</taxon>
        <taxon>Nitrobacteraceae</taxon>
        <taxon>Bradyrhizobium</taxon>
    </lineage>
</organism>
<accession>A0A5S4WKW1</accession>
<gene>
    <name evidence="3" type="ORF">FXB38_23910</name>
</gene>
<proteinExistence type="inferred from homology"/>
<dbReference type="PANTHER" id="PTHR42928">
    <property type="entry name" value="TRICARBOXYLATE-BINDING PROTEIN"/>
    <property type="match status" value="1"/>
</dbReference>
<keyword evidence="4" id="KW-1185">Reference proteome</keyword>
<dbReference type="Gene3D" id="3.40.190.150">
    <property type="entry name" value="Bordetella uptake gene, domain 1"/>
    <property type="match status" value="1"/>
</dbReference>
<reference evidence="3 4" key="1">
    <citation type="submission" date="2019-08" db="EMBL/GenBank/DDBJ databases">
        <title>Bradyrhizobium hipponensis sp. nov., a rhizobium isolated from a Lupinus angustifolius root nodule in Tunisia.</title>
        <authorList>
            <person name="Off K."/>
            <person name="Rejili M."/>
            <person name="Mars M."/>
            <person name="Brachmann A."/>
            <person name="Marin M."/>
        </authorList>
    </citation>
    <scope>NUCLEOTIDE SEQUENCE [LARGE SCALE GENOMIC DNA]</scope>
    <source>
        <strain evidence="3 4">CTAW11</strain>
    </source>
</reference>
<sequence>MRAAGQHRSSRQLPIYAKRTRKQHISSTKKRREERTKTAGLSEPLTACRNGHLGIVRPEPGAQRSPQLADVPTARETGYPALEANEWFGVFVPANTPAGTVNRLNEMIRAVMNTASFKTALAKLSVDPAGETPKEFAQLIKSDFDRWGPIVRASGFTPED</sequence>
<evidence type="ECO:0000256" key="1">
    <source>
        <dbReference type="ARBA" id="ARBA00006987"/>
    </source>
</evidence>
<comment type="caution">
    <text evidence="3">The sequence shown here is derived from an EMBL/GenBank/DDBJ whole genome shotgun (WGS) entry which is preliminary data.</text>
</comment>
<dbReference type="Proteomes" id="UP000324853">
    <property type="component" value="Unassembled WGS sequence"/>
</dbReference>
<evidence type="ECO:0000256" key="2">
    <source>
        <dbReference type="SAM" id="MobiDB-lite"/>
    </source>
</evidence>
<comment type="similarity">
    <text evidence="1">Belongs to the UPF0065 (bug) family.</text>
</comment>
<feature type="compositionally biased region" description="Basic residues" evidence="2">
    <location>
        <begin position="18"/>
        <end position="30"/>
    </location>
</feature>
<name>A0A5S4WKW1_9BRAD</name>
<protein>
    <recommendedName>
        <fullName evidence="5">Tripartite tricarboxylate transporter substrate binding protein</fullName>
    </recommendedName>
</protein>
<dbReference type="EMBL" id="VSSR01000040">
    <property type="protein sequence ID" value="TYL80874.1"/>
    <property type="molecule type" value="Genomic_DNA"/>
</dbReference>